<evidence type="ECO:0000256" key="6">
    <source>
        <dbReference type="PROSITE-ProRule" id="PRU10141"/>
    </source>
</evidence>
<reference evidence="10" key="2">
    <citation type="journal article" date="2022" name="Proc. Natl. Acad. Sci. U.S.A.">
        <title>Diploid-dominant life cycles characterize the early evolution of Fungi.</title>
        <authorList>
            <person name="Amses K.R."/>
            <person name="Simmons D.R."/>
            <person name="Longcore J.E."/>
            <person name="Mondo S.J."/>
            <person name="Seto K."/>
            <person name="Jeronimo G.H."/>
            <person name="Bonds A.E."/>
            <person name="Quandt C.A."/>
            <person name="Davis W.J."/>
            <person name="Chang Y."/>
            <person name="Federici B.A."/>
            <person name="Kuo A."/>
            <person name="LaButti K."/>
            <person name="Pangilinan J."/>
            <person name="Andreopoulos W."/>
            <person name="Tritt A."/>
            <person name="Riley R."/>
            <person name="Hundley H."/>
            <person name="Johnson J."/>
            <person name="Lipzen A."/>
            <person name="Barry K."/>
            <person name="Lang B.F."/>
            <person name="Cuomo C.A."/>
            <person name="Buchler N.E."/>
            <person name="Grigoriev I.V."/>
            <person name="Spatafora J.W."/>
            <person name="Stajich J.E."/>
            <person name="James T.Y."/>
        </authorList>
    </citation>
    <scope>NUCLEOTIDE SEQUENCE</scope>
    <source>
        <strain evidence="10">AG</strain>
    </source>
</reference>
<reference evidence="10" key="1">
    <citation type="submission" date="2021-06" db="EMBL/GenBank/DDBJ databases">
        <authorList>
            <consortium name="DOE Joint Genome Institute"/>
            <person name="Mondo S.J."/>
            <person name="Amses K.R."/>
            <person name="Simmons D.R."/>
            <person name="Longcore J.E."/>
            <person name="Seto K."/>
            <person name="Alves G.H."/>
            <person name="Bonds A.E."/>
            <person name="Quandt C.A."/>
            <person name="Davis W.J."/>
            <person name="Chang Y."/>
            <person name="Letcher P.M."/>
            <person name="Powell M.J."/>
            <person name="Kuo A."/>
            <person name="Labutti K."/>
            <person name="Pangilinan J."/>
            <person name="Andreopoulos W."/>
            <person name="Tritt A."/>
            <person name="Riley R."/>
            <person name="Hundley H."/>
            <person name="Johnson J."/>
            <person name="Lipzen A."/>
            <person name="Barry K."/>
            <person name="Berbee M.L."/>
            <person name="Buchler N.E."/>
            <person name="Grigoriev I.V."/>
            <person name="Spatafora J.W."/>
            <person name="Stajich J.E."/>
            <person name="James T.Y."/>
        </authorList>
    </citation>
    <scope>NUCLEOTIDE SEQUENCE</scope>
    <source>
        <strain evidence="10">AG</strain>
    </source>
</reference>
<comment type="caution">
    <text evidence="10">The sequence shown here is derived from an EMBL/GenBank/DDBJ whole genome shotgun (WGS) entry which is preliminary data.</text>
</comment>
<keyword evidence="3 6" id="KW-0547">Nucleotide-binding</keyword>
<dbReference type="RefSeq" id="XP_051442259.1">
    <property type="nucleotide sequence ID" value="XM_051584285.1"/>
</dbReference>
<organism evidence="10 11">
    <name type="scientific">Umbelopsis ramanniana AG</name>
    <dbReference type="NCBI Taxonomy" id="1314678"/>
    <lineage>
        <taxon>Eukaryota</taxon>
        <taxon>Fungi</taxon>
        <taxon>Fungi incertae sedis</taxon>
        <taxon>Mucoromycota</taxon>
        <taxon>Mucoromycotina</taxon>
        <taxon>Umbelopsidomycetes</taxon>
        <taxon>Umbelopsidales</taxon>
        <taxon>Umbelopsidaceae</taxon>
        <taxon>Umbelopsis</taxon>
    </lineage>
</organism>
<dbReference type="GO" id="GO:0005524">
    <property type="term" value="F:ATP binding"/>
    <property type="evidence" value="ECO:0007669"/>
    <property type="project" value="UniProtKB-UniRule"/>
</dbReference>
<keyword evidence="8" id="KW-1133">Transmembrane helix</keyword>
<keyword evidence="5 6" id="KW-0067">ATP-binding</keyword>
<name>A0AAD5E7W5_UMBRA</name>
<sequence>MIGKTIWKFRIQKLLGVGAFSKVYLVECTETGKKYAIKMISKDRLAHDSRIRSSIDREVAILEYIDHPNVVHLDCTMETEHHFCLVLEHVDGGELYDYVEKLHKNLTPGQTVDEMLIKRLFLQLVNVMIWLHEKHIVHRDLKLENILISSATDSDVPVLKLSDFGLARVIEVDNPILRTRCGSEEYAAPEIIQNTGYDGRKTDTWALGVILYALLVGYLPFMYNPARGEKVSHLFYRILSSSQVKWPSEWTKDPSRSISQEAKDVVNSLLTRQPDKRIDLTEVKKMAWFNDCDLDVDMA</sequence>
<dbReference type="PANTHER" id="PTHR43895:SF150">
    <property type="entry name" value="SERINE_THREONINE-PROTEIN KINASE STK11"/>
    <property type="match status" value="1"/>
</dbReference>
<dbReference type="AlphaFoldDB" id="A0AAD5E7W5"/>
<dbReference type="SUPFAM" id="SSF56112">
    <property type="entry name" value="Protein kinase-like (PK-like)"/>
    <property type="match status" value="1"/>
</dbReference>
<dbReference type="Pfam" id="PF00069">
    <property type="entry name" value="Pkinase"/>
    <property type="match status" value="1"/>
</dbReference>
<keyword evidence="8" id="KW-0472">Membrane</keyword>
<evidence type="ECO:0000256" key="3">
    <source>
        <dbReference type="ARBA" id="ARBA00022741"/>
    </source>
</evidence>
<dbReference type="PROSITE" id="PS00108">
    <property type="entry name" value="PROTEIN_KINASE_ST"/>
    <property type="match status" value="1"/>
</dbReference>
<evidence type="ECO:0000256" key="1">
    <source>
        <dbReference type="ARBA" id="ARBA00022527"/>
    </source>
</evidence>
<keyword evidence="11" id="KW-1185">Reference proteome</keyword>
<feature type="domain" description="Protein kinase" evidence="9">
    <location>
        <begin position="9"/>
        <end position="289"/>
    </location>
</feature>
<keyword evidence="8" id="KW-0812">Transmembrane</keyword>
<comment type="similarity">
    <text evidence="7">Belongs to the protein kinase superfamily.</text>
</comment>
<dbReference type="PANTHER" id="PTHR43895">
    <property type="entry name" value="CALCIUM/CALMODULIN-DEPENDENT PROTEIN KINASE KINASE-RELATED"/>
    <property type="match status" value="1"/>
</dbReference>
<evidence type="ECO:0000256" key="2">
    <source>
        <dbReference type="ARBA" id="ARBA00022679"/>
    </source>
</evidence>
<dbReference type="FunFam" id="3.30.200.20:FF:000042">
    <property type="entry name" value="Aurora kinase A"/>
    <property type="match status" value="1"/>
</dbReference>
<dbReference type="InterPro" id="IPR017441">
    <property type="entry name" value="Protein_kinase_ATP_BS"/>
</dbReference>
<evidence type="ECO:0000259" key="9">
    <source>
        <dbReference type="PROSITE" id="PS50011"/>
    </source>
</evidence>
<dbReference type="EMBL" id="MU620943">
    <property type="protein sequence ID" value="KAI8577255.1"/>
    <property type="molecule type" value="Genomic_DNA"/>
</dbReference>
<dbReference type="PROSITE" id="PS00107">
    <property type="entry name" value="PROTEIN_KINASE_ATP"/>
    <property type="match status" value="1"/>
</dbReference>
<evidence type="ECO:0000256" key="7">
    <source>
        <dbReference type="RuleBase" id="RU000304"/>
    </source>
</evidence>
<gene>
    <name evidence="10" type="ORF">K450DRAFT_178089</name>
</gene>
<evidence type="ECO:0000256" key="8">
    <source>
        <dbReference type="SAM" id="Phobius"/>
    </source>
</evidence>
<protein>
    <recommendedName>
        <fullName evidence="9">Protein kinase domain-containing protein</fullName>
    </recommendedName>
</protein>
<dbReference type="InterPro" id="IPR011009">
    <property type="entry name" value="Kinase-like_dom_sf"/>
</dbReference>
<dbReference type="GeneID" id="75909635"/>
<feature type="transmembrane region" description="Helical" evidence="8">
    <location>
        <begin position="205"/>
        <end position="223"/>
    </location>
</feature>
<proteinExistence type="inferred from homology"/>
<evidence type="ECO:0000313" key="10">
    <source>
        <dbReference type="EMBL" id="KAI8577255.1"/>
    </source>
</evidence>
<evidence type="ECO:0000313" key="11">
    <source>
        <dbReference type="Proteomes" id="UP001206595"/>
    </source>
</evidence>
<dbReference type="FunFam" id="1.10.510.10:FF:000571">
    <property type="entry name" value="Maternal embryonic leucine zipper kinase"/>
    <property type="match status" value="1"/>
</dbReference>
<dbReference type="GO" id="GO:0007165">
    <property type="term" value="P:signal transduction"/>
    <property type="evidence" value="ECO:0007669"/>
    <property type="project" value="TreeGrafter"/>
</dbReference>
<dbReference type="Proteomes" id="UP001206595">
    <property type="component" value="Unassembled WGS sequence"/>
</dbReference>
<evidence type="ECO:0000256" key="5">
    <source>
        <dbReference type="ARBA" id="ARBA00022840"/>
    </source>
</evidence>
<dbReference type="GO" id="GO:0004674">
    <property type="term" value="F:protein serine/threonine kinase activity"/>
    <property type="evidence" value="ECO:0007669"/>
    <property type="project" value="UniProtKB-KW"/>
</dbReference>
<dbReference type="PROSITE" id="PS50011">
    <property type="entry name" value="PROTEIN_KINASE_DOM"/>
    <property type="match status" value="1"/>
</dbReference>
<dbReference type="SMART" id="SM00220">
    <property type="entry name" value="S_TKc"/>
    <property type="match status" value="1"/>
</dbReference>
<accession>A0AAD5E7W5</accession>
<evidence type="ECO:0000256" key="4">
    <source>
        <dbReference type="ARBA" id="ARBA00022777"/>
    </source>
</evidence>
<keyword evidence="4" id="KW-0418">Kinase</keyword>
<keyword evidence="1 7" id="KW-0723">Serine/threonine-protein kinase</keyword>
<dbReference type="InterPro" id="IPR008271">
    <property type="entry name" value="Ser/Thr_kinase_AS"/>
</dbReference>
<keyword evidence="2" id="KW-0808">Transferase</keyword>
<feature type="binding site" evidence="6">
    <location>
        <position position="38"/>
    </location>
    <ligand>
        <name>ATP</name>
        <dbReference type="ChEBI" id="CHEBI:30616"/>
    </ligand>
</feature>
<dbReference type="Gene3D" id="1.10.510.10">
    <property type="entry name" value="Transferase(Phosphotransferase) domain 1"/>
    <property type="match status" value="1"/>
</dbReference>
<dbReference type="InterPro" id="IPR000719">
    <property type="entry name" value="Prot_kinase_dom"/>
</dbReference>